<dbReference type="GO" id="GO:0000156">
    <property type="term" value="F:phosphorelay response regulator activity"/>
    <property type="evidence" value="ECO:0007669"/>
    <property type="project" value="InterPro"/>
</dbReference>
<keyword evidence="2" id="KW-0472">Membrane</keyword>
<organism evidence="5 7">
    <name type="scientific">Pseudoalteromonas citrea</name>
    <dbReference type="NCBI Taxonomy" id="43655"/>
    <lineage>
        <taxon>Bacteria</taxon>
        <taxon>Pseudomonadati</taxon>
        <taxon>Pseudomonadota</taxon>
        <taxon>Gammaproteobacteria</taxon>
        <taxon>Alteromonadales</taxon>
        <taxon>Pseudoalteromonadaceae</taxon>
        <taxon>Pseudoalteromonas</taxon>
    </lineage>
</organism>
<evidence type="ECO:0000313" key="4">
    <source>
        <dbReference type="EMBL" id="TMP39065.1"/>
    </source>
</evidence>
<evidence type="ECO:0000259" key="3">
    <source>
        <dbReference type="PROSITE" id="PS50930"/>
    </source>
</evidence>
<feature type="domain" description="HTH LytTR-type" evidence="3">
    <location>
        <begin position="178"/>
        <end position="282"/>
    </location>
</feature>
<keyword evidence="1" id="KW-0902">Two-component regulatory system</keyword>
<dbReference type="Proteomes" id="UP000305730">
    <property type="component" value="Unassembled WGS sequence"/>
</dbReference>
<dbReference type="InterPro" id="IPR046947">
    <property type="entry name" value="LytR-like"/>
</dbReference>
<gene>
    <name evidence="5" type="ORF">CWB96_13960</name>
    <name evidence="4" type="ORF">CWB97_21305</name>
</gene>
<evidence type="ECO:0000313" key="7">
    <source>
        <dbReference type="Proteomes" id="UP000307706"/>
    </source>
</evidence>
<dbReference type="EMBL" id="PNCL01000074">
    <property type="protein sequence ID" value="TMP57108.1"/>
    <property type="molecule type" value="Genomic_DNA"/>
</dbReference>
<dbReference type="PANTHER" id="PTHR37299:SF1">
    <property type="entry name" value="STAGE 0 SPORULATION PROTEIN A HOMOLOG"/>
    <property type="match status" value="1"/>
</dbReference>
<reference evidence="7" key="2">
    <citation type="submission" date="2019-06" db="EMBL/GenBank/DDBJ databases">
        <title>Co-occurence of chitin degradation, pigmentation and bioactivity in marine Pseudoalteromonas.</title>
        <authorList>
            <person name="Sonnenschein E.C."/>
            <person name="Bech P.K."/>
        </authorList>
    </citation>
    <scope>NUCLEOTIDE SEQUENCE [LARGE SCALE GENOMIC DNA]</scope>
    <source>
        <strain evidence="7">S2231</strain>
        <strain evidence="4">S2233</strain>
    </source>
</reference>
<sequence length="284" mass="32995">MVRSPHFLQYSNLYGVCFLAAYIFINNTINATSDIMEAQRLNNLLFEWWEPFIWEYSSALGTLALVPGIVYLLTAYPFNFQAMGRSLSVYLLASLIFSVLHVSIMVGIREFVYWSNNRDYDFGLLWYEFLYEYRKDLLSFAFLIAVIKGYQYFMAQLKGEARVLQSAEESVQPQFERLLVRKLGKEFIIKVSEIEWIESSGNYVNLHINGRAYPLRTTLTKLSEQLISQGFCRVHRSYAVRLDAICSIMPIHSGDSEITLKNGKKINLSRRYKEQFKSLLLIDG</sequence>
<dbReference type="SMART" id="SM00850">
    <property type="entry name" value="LytTR"/>
    <property type="match status" value="1"/>
</dbReference>
<dbReference type="Proteomes" id="UP000307706">
    <property type="component" value="Unassembled WGS sequence"/>
</dbReference>
<evidence type="ECO:0000256" key="1">
    <source>
        <dbReference type="ARBA" id="ARBA00023012"/>
    </source>
</evidence>
<feature type="transmembrane region" description="Helical" evidence="2">
    <location>
        <begin position="12"/>
        <end position="33"/>
    </location>
</feature>
<keyword evidence="2" id="KW-0812">Transmembrane</keyword>
<dbReference type="InterPro" id="IPR007492">
    <property type="entry name" value="LytTR_DNA-bd_dom"/>
</dbReference>
<keyword evidence="5" id="KW-0238">DNA-binding</keyword>
<dbReference type="RefSeq" id="WP_138598569.1">
    <property type="nucleotide sequence ID" value="NZ_PNCK01000106.1"/>
</dbReference>
<dbReference type="PIRSF" id="PIRSF031767">
    <property type="entry name" value="MHYE_LytTR"/>
    <property type="match status" value="1"/>
</dbReference>
<comment type="caution">
    <text evidence="5">The sequence shown here is derived from an EMBL/GenBank/DDBJ whole genome shotgun (WGS) entry which is preliminary data.</text>
</comment>
<dbReference type="PROSITE" id="PS50930">
    <property type="entry name" value="HTH_LYTTR"/>
    <property type="match status" value="1"/>
</dbReference>
<evidence type="ECO:0000313" key="6">
    <source>
        <dbReference type="Proteomes" id="UP000305730"/>
    </source>
</evidence>
<dbReference type="PANTHER" id="PTHR37299">
    <property type="entry name" value="TRANSCRIPTIONAL REGULATOR-RELATED"/>
    <property type="match status" value="1"/>
</dbReference>
<keyword evidence="2" id="KW-1133">Transmembrane helix</keyword>
<accession>A0A5S3XQ55</accession>
<reference evidence="6 7" key="1">
    <citation type="submission" date="2017-12" db="EMBL/GenBank/DDBJ databases">
        <authorList>
            <person name="Paulsen S."/>
            <person name="Gram L.K."/>
        </authorList>
    </citation>
    <scope>NUCLEOTIDE SEQUENCE [LARGE SCALE GENOMIC DNA]</scope>
    <source>
        <strain evidence="5 7">S2231</strain>
        <strain evidence="4 6">S2233</strain>
    </source>
</reference>
<dbReference type="Gene3D" id="2.40.50.1020">
    <property type="entry name" value="LytTr DNA-binding domain"/>
    <property type="match status" value="1"/>
</dbReference>
<dbReference type="EMBL" id="PNCK01000106">
    <property type="protein sequence ID" value="TMP39065.1"/>
    <property type="molecule type" value="Genomic_DNA"/>
</dbReference>
<proteinExistence type="predicted"/>
<dbReference type="GO" id="GO:0003677">
    <property type="term" value="F:DNA binding"/>
    <property type="evidence" value="ECO:0007669"/>
    <property type="project" value="UniProtKB-KW"/>
</dbReference>
<evidence type="ECO:0000256" key="2">
    <source>
        <dbReference type="SAM" id="Phobius"/>
    </source>
</evidence>
<name>A0A5S3XQ55_9GAMM</name>
<dbReference type="AlphaFoldDB" id="A0A5S3XQ55"/>
<dbReference type="Pfam" id="PF04397">
    <property type="entry name" value="LytTR"/>
    <property type="match status" value="1"/>
</dbReference>
<dbReference type="InterPro" id="IPR012379">
    <property type="entry name" value="LytTR_MHYE"/>
</dbReference>
<keyword evidence="6" id="KW-1185">Reference proteome</keyword>
<feature type="transmembrane region" description="Helical" evidence="2">
    <location>
        <begin position="53"/>
        <end position="75"/>
    </location>
</feature>
<feature type="transmembrane region" description="Helical" evidence="2">
    <location>
        <begin position="87"/>
        <end position="108"/>
    </location>
</feature>
<dbReference type="OrthoDB" id="9781059at2"/>
<evidence type="ECO:0000313" key="5">
    <source>
        <dbReference type="EMBL" id="TMP57108.1"/>
    </source>
</evidence>
<reference evidence="5" key="3">
    <citation type="submission" date="2019-09" db="EMBL/GenBank/DDBJ databases">
        <title>Co-occurence of chitin degradation, pigmentation and bioactivity in marine Pseudoalteromonas.</title>
        <authorList>
            <person name="Sonnenschein E.C."/>
            <person name="Bech P.K."/>
        </authorList>
    </citation>
    <scope>NUCLEOTIDE SEQUENCE</scope>
    <source>
        <strain evidence="5">S2231</strain>
        <strain evidence="6">S2233</strain>
    </source>
</reference>
<protein>
    <submittedName>
        <fullName evidence="5">DNA-binding protein</fullName>
    </submittedName>
</protein>